<evidence type="ECO:0000313" key="2">
    <source>
        <dbReference type="EMBL" id="CAF0946292.1"/>
    </source>
</evidence>
<comment type="caution">
    <text evidence="2">The sequence shown here is derived from an EMBL/GenBank/DDBJ whole genome shotgun (WGS) entry which is preliminary data.</text>
</comment>
<feature type="non-terminal residue" evidence="2">
    <location>
        <position position="245"/>
    </location>
</feature>
<keyword evidence="3" id="KW-1185">Reference proteome</keyword>
<reference evidence="2" key="1">
    <citation type="submission" date="2021-02" db="EMBL/GenBank/DDBJ databases">
        <authorList>
            <person name="Nowell W R."/>
        </authorList>
    </citation>
    <scope>NUCLEOTIDE SEQUENCE</scope>
</reference>
<proteinExistence type="predicted"/>
<name>A0A814CSI0_ADIRI</name>
<dbReference type="EMBL" id="CAJNOR010000553">
    <property type="protein sequence ID" value="CAF0946292.1"/>
    <property type="molecule type" value="Genomic_DNA"/>
</dbReference>
<accession>A0A814CSI0</accession>
<organism evidence="2 3">
    <name type="scientific">Adineta ricciae</name>
    <name type="common">Rotifer</name>
    <dbReference type="NCBI Taxonomy" id="249248"/>
    <lineage>
        <taxon>Eukaryota</taxon>
        <taxon>Metazoa</taxon>
        <taxon>Spiralia</taxon>
        <taxon>Gnathifera</taxon>
        <taxon>Rotifera</taxon>
        <taxon>Eurotatoria</taxon>
        <taxon>Bdelloidea</taxon>
        <taxon>Adinetida</taxon>
        <taxon>Adinetidae</taxon>
        <taxon>Adineta</taxon>
    </lineage>
</organism>
<feature type="region of interest" description="Disordered" evidence="1">
    <location>
        <begin position="199"/>
        <end position="218"/>
    </location>
</feature>
<gene>
    <name evidence="2" type="ORF">XAT740_LOCUS10407</name>
</gene>
<dbReference type="AlphaFoldDB" id="A0A814CSI0"/>
<sequence length="245" mass="28419">MSSGGTVCQSVSTRSSQISVRKQRIERWIQKDPLENSFSQSNRLLRTELLQLGDKREKLIERHNYNQKLFVNKQAIRYKDNESILNTLNYVRKCCHYFDMTDIAEESIDPQKLLEENQINRFARARSANGNNTSKIKRNLTQQTNKQLNSSLTEVFLRHNKKHIQKPSATIEATENDDSQDRHVQFQLNNRRNIQSALVSKKTTSPIDKNKQSDRNVTSAYGLRTYQIASPDSVPIMTTVDQMEE</sequence>
<protein>
    <submittedName>
        <fullName evidence="2">Uncharacterized protein</fullName>
    </submittedName>
</protein>
<evidence type="ECO:0000313" key="3">
    <source>
        <dbReference type="Proteomes" id="UP000663828"/>
    </source>
</evidence>
<dbReference type="Proteomes" id="UP000663828">
    <property type="component" value="Unassembled WGS sequence"/>
</dbReference>
<evidence type="ECO:0000256" key="1">
    <source>
        <dbReference type="SAM" id="MobiDB-lite"/>
    </source>
</evidence>